<dbReference type="EC" id="2.4.1.1" evidence="10"/>
<dbReference type="STRING" id="698492.A0A0E9NMR5"/>
<dbReference type="FunFam" id="3.40.50.2000:FF:000807">
    <property type="entry name" value="Alpha-glucan phosphorylase 2, cytosolic"/>
    <property type="match status" value="1"/>
</dbReference>
<comment type="cofactor">
    <cofactor evidence="2 10">
        <name>pyridoxal 5'-phosphate</name>
        <dbReference type="ChEBI" id="CHEBI:597326"/>
    </cofactor>
</comment>
<feature type="region of interest" description="Disordered" evidence="11">
    <location>
        <begin position="43"/>
        <end position="98"/>
    </location>
</feature>
<dbReference type="InterPro" id="IPR000811">
    <property type="entry name" value="Glyco_trans_35"/>
</dbReference>
<dbReference type="PANTHER" id="PTHR11468:SF3">
    <property type="entry name" value="GLYCOGEN PHOSPHORYLASE, LIVER FORM"/>
    <property type="match status" value="1"/>
</dbReference>
<dbReference type="InterPro" id="IPR035090">
    <property type="entry name" value="Pyridoxal_P_attach_site"/>
</dbReference>
<evidence type="ECO:0000256" key="2">
    <source>
        <dbReference type="ARBA" id="ARBA00001933"/>
    </source>
</evidence>
<dbReference type="SUPFAM" id="SSF53756">
    <property type="entry name" value="UDP-Glycosyltransferase/glycogen phosphorylase"/>
    <property type="match status" value="1"/>
</dbReference>
<feature type="compositionally biased region" description="Polar residues" evidence="11">
    <location>
        <begin position="60"/>
        <end position="73"/>
    </location>
</feature>
<evidence type="ECO:0000256" key="8">
    <source>
        <dbReference type="ARBA" id="ARBA00023277"/>
    </source>
</evidence>
<dbReference type="GO" id="GO:0030170">
    <property type="term" value="F:pyridoxal phosphate binding"/>
    <property type="evidence" value="ECO:0007669"/>
    <property type="project" value="InterPro"/>
</dbReference>
<name>A0A0E9NMR5_SAICN</name>
<dbReference type="PIRSF" id="PIRSF000460">
    <property type="entry name" value="Pprylas_GlgP"/>
    <property type="match status" value="1"/>
</dbReference>
<evidence type="ECO:0000256" key="4">
    <source>
        <dbReference type="ARBA" id="ARBA00022533"/>
    </source>
</evidence>
<dbReference type="EMBL" id="BACD03000041">
    <property type="protein sequence ID" value="GAO51093.1"/>
    <property type="molecule type" value="Genomic_DNA"/>
</dbReference>
<accession>A0A0E9NMR5</accession>
<evidence type="ECO:0000256" key="7">
    <source>
        <dbReference type="ARBA" id="ARBA00022898"/>
    </source>
</evidence>
<evidence type="ECO:0000256" key="6">
    <source>
        <dbReference type="ARBA" id="ARBA00022679"/>
    </source>
</evidence>
<dbReference type="AlphaFoldDB" id="A0A0E9NMR5"/>
<reference evidence="12 13" key="2">
    <citation type="journal article" date="2014" name="J. Gen. Appl. Microbiol.">
        <title>The early diverging ascomycetous budding yeast Saitoella complicata has three histone deacetylases belonging to the Clr6, Hos2, and Rpd3 lineages.</title>
        <authorList>
            <person name="Nishida H."/>
            <person name="Matsumoto T."/>
            <person name="Kondo S."/>
            <person name="Hamamoto M."/>
            <person name="Yoshikawa H."/>
        </authorList>
    </citation>
    <scope>NUCLEOTIDE SEQUENCE [LARGE SCALE GENOMIC DNA]</scope>
    <source>
        <strain evidence="12 13">NRRL Y-17804</strain>
    </source>
</reference>
<keyword evidence="7 9" id="KW-0663">Pyridoxal phosphate</keyword>
<evidence type="ECO:0000256" key="1">
    <source>
        <dbReference type="ARBA" id="ARBA00001275"/>
    </source>
</evidence>
<comment type="catalytic activity">
    <reaction evidence="1 10">
        <text>[(1-&gt;4)-alpha-D-glucosyl](n) + phosphate = [(1-&gt;4)-alpha-D-glucosyl](n-1) + alpha-D-glucose 1-phosphate</text>
        <dbReference type="Rhea" id="RHEA:41732"/>
        <dbReference type="Rhea" id="RHEA-COMP:9584"/>
        <dbReference type="Rhea" id="RHEA-COMP:9586"/>
        <dbReference type="ChEBI" id="CHEBI:15444"/>
        <dbReference type="ChEBI" id="CHEBI:43474"/>
        <dbReference type="ChEBI" id="CHEBI:58601"/>
        <dbReference type="EC" id="2.4.1.1"/>
    </reaction>
</comment>
<evidence type="ECO:0000256" key="9">
    <source>
        <dbReference type="PIRSR" id="PIRSR000460-1"/>
    </source>
</evidence>
<dbReference type="CDD" id="cd04300">
    <property type="entry name" value="GT35_Glycogen_Phosphorylase"/>
    <property type="match status" value="1"/>
</dbReference>
<dbReference type="Proteomes" id="UP000033140">
    <property type="component" value="Unassembled WGS sequence"/>
</dbReference>
<reference evidence="12 13" key="3">
    <citation type="journal article" date="2015" name="Genome Announc.">
        <title>Draft Genome Sequence of the Archiascomycetous Yeast Saitoella complicata.</title>
        <authorList>
            <person name="Yamauchi K."/>
            <person name="Kondo S."/>
            <person name="Hamamoto M."/>
            <person name="Takahashi Y."/>
            <person name="Ogura Y."/>
            <person name="Hayashi T."/>
            <person name="Nishida H."/>
        </authorList>
    </citation>
    <scope>NUCLEOTIDE SEQUENCE [LARGE SCALE GENOMIC DNA]</scope>
    <source>
        <strain evidence="12 13">NRRL Y-17804</strain>
    </source>
</reference>
<comment type="caution">
    <text evidence="12">The sequence shown here is derived from an EMBL/GenBank/DDBJ whole genome shotgun (WGS) entry which is preliminary data.</text>
</comment>
<dbReference type="Gene3D" id="3.40.50.2000">
    <property type="entry name" value="Glycogen Phosphorylase B"/>
    <property type="match status" value="2"/>
</dbReference>
<gene>
    <name evidence="12" type="ORF">G7K_5204-t1</name>
</gene>
<comment type="function">
    <text evidence="10">Allosteric enzyme that catalyzes the rate-limiting step in glycogen catabolism, the phosphorolytic cleavage of glycogen to produce glucose-1-phosphate, and plays a central role in maintaining cellular and organismal glucose homeostasis.</text>
</comment>
<keyword evidence="6 10" id="KW-0808">Transferase</keyword>
<feature type="region of interest" description="Disordered" evidence="11">
    <location>
        <begin position="1"/>
        <end position="24"/>
    </location>
</feature>
<dbReference type="OMA" id="WLKQANP"/>
<evidence type="ECO:0000256" key="3">
    <source>
        <dbReference type="ARBA" id="ARBA00006047"/>
    </source>
</evidence>
<dbReference type="GO" id="GO:0005737">
    <property type="term" value="C:cytoplasm"/>
    <property type="evidence" value="ECO:0007669"/>
    <property type="project" value="TreeGrafter"/>
</dbReference>
<dbReference type="InterPro" id="IPR011833">
    <property type="entry name" value="Glycg_phsphrylas"/>
</dbReference>
<organism evidence="12 13">
    <name type="scientific">Saitoella complicata (strain BCRC 22490 / CBS 7301 / JCM 7358 / NBRC 10748 / NRRL Y-17804)</name>
    <dbReference type="NCBI Taxonomy" id="698492"/>
    <lineage>
        <taxon>Eukaryota</taxon>
        <taxon>Fungi</taxon>
        <taxon>Dikarya</taxon>
        <taxon>Ascomycota</taxon>
        <taxon>Taphrinomycotina</taxon>
        <taxon>Taphrinomycotina incertae sedis</taxon>
        <taxon>Saitoella</taxon>
    </lineage>
</organism>
<dbReference type="GO" id="GO:0005980">
    <property type="term" value="P:glycogen catabolic process"/>
    <property type="evidence" value="ECO:0007669"/>
    <property type="project" value="TreeGrafter"/>
</dbReference>
<dbReference type="FunFam" id="3.40.50.2000:FF:000003">
    <property type="entry name" value="Alpha-1,4 glucan phosphorylase"/>
    <property type="match status" value="1"/>
</dbReference>
<proteinExistence type="inferred from homology"/>
<sequence>MIPRTCRQVTSQPRPPSVYKSHPLPSIHSSIFSIQRQGSMSLTHTHQFGPDRDADPSPQPSDRTSTRPTSIDTGTPPINPRRFHKRTPTGLSKRRPSISAAEDAALESIDNLWKSLSLTPYWSTSPEFQKDFIRHVETSLAHSALLGVRGVDIWTAYFATSLALRDRLILHWNMTQQAHTRVDRKRVYYLSLEFLLGRTLSSTLTNLHLQPLLAKALADLGLDLAQLGDAEPDAALGNGGLGRLAACFLDSLATLNYPAWGYGVRYDYGIFRQEIGGEGEQVEVAEGWLSSGYPWEVRREDVRVLVRFGGWVEDVGAEEREREEMSKEARRWVGGEEVWAVAYDVPIPGYVPTEGNHPNHTTNNLRLWSAKPAIEFDFQRFNRGEYEESVRDAQRAGTISAVLYPNDNVYVGKELRLKQQYFWIRASLYDILRRFRKTERGWGELPRQVAIQLNDTHPTLAVPELLRVLVDEEGMAYEEAWPLVVGVFAHTNHTVLPEALERWEVGMIQRLLPRHMELIYLINWHFLSDVSKKFPDDRELLGRVSIIEEGHVKMVRMAHLAVVGSHKVNGVAELHSDLITKTIFKDFVRVFGRDRFLNVTNGITPRRWLYQANPGLTALIQSKIGTKFLTDLTALHELGQYATDKEFGKRWREVKYRNKQRLAAHVLEVSGIALNCDALWDVQVKRIHEYKRQTLNIYGVVSRWLRLRAMSPAEKRNVVPRVCIFGGKAAPGYRMAKLIIKFINAVARVVNADPEVEGLLQVVFVPDYNVSKAELIIPANDISEHISTAGTEASGTSNMKFVLNGGLIIGTVDGANVEIVREIGEENIFLFGNLAEDVEDLRFAHRYGKVRMDPGLEVVVREIEKGTFGDGREFGELVEAVRGDRDHYLISDDFGAYLHAQDLVDEAYRDQAGWTQKCITAVSKMGFFSSDRSIREYAEKIWEVEPVDVNDGVDDD</sequence>
<feature type="compositionally biased region" description="Basic residues" evidence="11">
    <location>
        <begin position="81"/>
        <end position="96"/>
    </location>
</feature>
<evidence type="ECO:0000313" key="13">
    <source>
        <dbReference type="Proteomes" id="UP000033140"/>
    </source>
</evidence>
<dbReference type="PROSITE" id="PS00102">
    <property type="entry name" value="PHOSPHORYLASE"/>
    <property type="match status" value="1"/>
</dbReference>
<protein>
    <recommendedName>
        <fullName evidence="10">Alpha-1,4 glucan phosphorylase</fullName>
        <ecNumber evidence="10">2.4.1.1</ecNumber>
    </recommendedName>
</protein>
<keyword evidence="5 10" id="KW-0328">Glycosyltransferase</keyword>
<keyword evidence="4" id="KW-0021">Allosteric enzyme</keyword>
<dbReference type="Pfam" id="PF00343">
    <property type="entry name" value="Phosphorylase"/>
    <property type="match status" value="1"/>
</dbReference>
<keyword evidence="8 10" id="KW-0119">Carbohydrate metabolism</keyword>
<dbReference type="PANTHER" id="PTHR11468">
    <property type="entry name" value="GLYCOGEN PHOSPHORYLASE"/>
    <property type="match status" value="1"/>
</dbReference>
<evidence type="ECO:0000256" key="5">
    <source>
        <dbReference type="ARBA" id="ARBA00022676"/>
    </source>
</evidence>
<evidence type="ECO:0000313" key="12">
    <source>
        <dbReference type="EMBL" id="GAO51093.1"/>
    </source>
</evidence>
<keyword evidence="13" id="KW-1185">Reference proteome</keyword>
<reference evidence="12 13" key="1">
    <citation type="journal article" date="2011" name="J. Gen. Appl. Microbiol.">
        <title>Draft genome sequencing of the enigmatic yeast Saitoella complicata.</title>
        <authorList>
            <person name="Nishida H."/>
            <person name="Hamamoto M."/>
            <person name="Sugiyama J."/>
        </authorList>
    </citation>
    <scope>NUCLEOTIDE SEQUENCE [LARGE SCALE GENOMIC DNA]</scope>
    <source>
        <strain evidence="12 13">NRRL Y-17804</strain>
    </source>
</reference>
<feature type="modified residue" description="N6-(pyridoxal phosphate)lysine" evidence="9">
    <location>
        <position position="800"/>
    </location>
</feature>
<dbReference type="GO" id="GO:0008184">
    <property type="term" value="F:glycogen phosphorylase activity"/>
    <property type="evidence" value="ECO:0007669"/>
    <property type="project" value="InterPro"/>
</dbReference>
<evidence type="ECO:0000256" key="11">
    <source>
        <dbReference type="SAM" id="MobiDB-lite"/>
    </source>
</evidence>
<comment type="similarity">
    <text evidence="3 10">Belongs to the glycogen phosphorylase family.</text>
</comment>
<dbReference type="NCBIfam" id="TIGR02093">
    <property type="entry name" value="P_ylase"/>
    <property type="match status" value="1"/>
</dbReference>
<evidence type="ECO:0000256" key="10">
    <source>
        <dbReference type="RuleBase" id="RU000587"/>
    </source>
</evidence>